<keyword evidence="5 10" id="KW-0067">ATP-binding</keyword>
<dbReference type="GO" id="GO:0008168">
    <property type="term" value="F:methyltransferase activity"/>
    <property type="evidence" value="ECO:0007669"/>
    <property type="project" value="UniProtKB-KW"/>
</dbReference>
<dbReference type="GO" id="GO:0002143">
    <property type="term" value="P:tRNA wobble position uridine thiolation"/>
    <property type="evidence" value="ECO:0007669"/>
    <property type="project" value="TreeGrafter"/>
</dbReference>
<dbReference type="InterPro" id="IPR023382">
    <property type="entry name" value="MnmA-like_central_sf"/>
</dbReference>
<feature type="binding site" evidence="10">
    <location>
        <position position="124"/>
    </location>
    <ligand>
        <name>ATP</name>
        <dbReference type="ChEBI" id="CHEBI:30616"/>
    </ligand>
</feature>
<dbReference type="FunFam" id="2.30.30.280:FF:000001">
    <property type="entry name" value="tRNA-specific 2-thiouridylase MnmA"/>
    <property type="match status" value="1"/>
</dbReference>
<organism evidence="13">
    <name type="scientific">Candidatus Actinomarina minuta</name>
    <dbReference type="NCBI Taxonomy" id="1389454"/>
    <lineage>
        <taxon>Bacteria</taxon>
        <taxon>Bacillati</taxon>
        <taxon>Actinomycetota</taxon>
        <taxon>Actinomycetes</taxon>
        <taxon>Candidatus Actinomarinidae</taxon>
        <taxon>Candidatus Actinomarinales</taxon>
        <taxon>Candidatus Actinomarineae</taxon>
        <taxon>Candidatus Actinomarinaceae</taxon>
        <taxon>Candidatus Actinomarina</taxon>
    </lineage>
</organism>
<feature type="active site" description="Cysteine persulfide intermediate" evidence="10">
    <location>
        <position position="196"/>
    </location>
</feature>
<name>S5DKB5_9ACTN</name>
<comment type="similarity">
    <text evidence="10">Belongs to the MnmA/TRMU family.</text>
</comment>
<dbReference type="SUPFAM" id="SSF52402">
    <property type="entry name" value="Adenine nucleotide alpha hydrolases-like"/>
    <property type="match status" value="1"/>
</dbReference>
<dbReference type="Gene3D" id="2.30.30.280">
    <property type="entry name" value="Adenine nucleotide alpha hydrolases-like domains"/>
    <property type="match status" value="1"/>
</dbReference>
<dbReference type="CDD" id="cd01998">
    <property type="entry name" value="MnmA_TRMU-like"/>
    <property type="match status" value="1"/>
</dbReference>
<evidence type="ECO:0000256" key="7">
    <source>
        <dbReference type="ARBA" id="ARBA00023157"/>
    </source>
</evidence>
<comment type="caution">
    <text evidence="10">Lacks conserved residue(s) required for the propagation of feature annotation.</text>
</comment>
<feature type="site" description="Interaction with tRNA" evidence="10">
    <location>
        <position position="125"/>
    </location>
</feature>
<feature type="region of interest" description="Interaction with tRNA" evidence="10">
    <location>
        <begin position="146"/>
        <end position="148"/>
    </location>
</feature>
<dbReference type="Pfam" id="PF03054">
    <property type="entry name" value="tRNA_Me_trans"/>
    <property type="match status" value="1"/>
</dbReference>
<dbReference type="FunFam" id="3.40.50.620:FF:000115">
    <property type="entry name" value="tRNA-specific 2-thiouridylase MnmA"/>
    <property type="match status" value="1"/>
</dbReference>
<accession>S5DKB5</accession>
<feature type="active site" description="Nucleophile" evidence="10">
    <location>
        <position position="100"/>
    </location>
</feature>
<keyword evidence="13" id="KW-0489">Methyltransferase</keyword>
<reference evidence="13" key="1">
    <citation type="journal article" date="2013" name="Sci. Rep.">
        <title>Metagenomics uncovers a new group of low GC and ultra-small marine Actinobacteria.</title>
        <authorList>
            <person name="Ghai R."/>
            <person name="Mizuno C.M."/>
            <person name="Picazo A."/>
            <person name="Camacho A."/>
            <person name="Rodriguez-Valera F."/>
        </authorList>
    </citation>
    <scope>NUCLEOTIDE SEQUENCE</scope>
</reference>
<evidence type="ECO:0000259" key="11">
    <source>
        <dbReference type="Pfam" id="PF20258"/>
    </source>
</evidence>
<dbReference type="HAMAP" id="MF_00144">
    <property type="entry name" value="tRNA_thiouridyl_MnmA"/>
    <property type="match status" value="1"/>
</dbReference>
<dbReference type="InterPro" id="IPR046884">
    <property type="entry name" value="MnmA-like_central"/>
</dbReference>
<dbReference type="Gene3D" id="2.40.30.10">
    <property type="entry name" value="Translation factors"/>
    <property type="match status" value="1"/>
</dbReference>
<protein>
    <recommendedName>
        <fullName evidence="10">tRNA-specific 2-thiouridylase MnmA</fullName>
        <ecNumber evidence="10">2.8.1.13</ecNumber>
    </recommendedName>
</protein>
<comment type="subcellular location">
    <subcellularLocation>
        <location evidence="10">Cytoplasm</location>
    </subcellularLocation>
</comment>
<keyword evidence="4 10" id="KW-0547">Nucleotide-binding</keyword>
<comment type="catalytic activity">
    <reaction evidence="8 10">
        <text>S-sulfanyl-L-cysteinyl-[protein] + uridine(34) in tRNA + AH2 + ATP = 2-thiouridine(34) in tRNA + L-cysteinyl-[protein] + A + AMP + diphosphate + H(+)</text>
        <dbReference type="Rhea" id="RHEA:47032"/>
        <dbReference type="Rhea" id="RHEA-COMP:10131"/>
        <dbReference type="Rhea" id="RHEA-COMP:11726"/>
        <dbReference type="Rhea" id="RHEA-COMP:11727"/>
        <dbReference type="Rhea" id="RHEA-COMP:11728"/>
        <dbReference type="ChEBI" id="CHEBI:13193"/>
        <dbReference type="ChEBI" id="CHEBI:15378"/>
        <dbReference type="ChEBI" id="CHEBI:17499"/>
        <dbReference type="ChEBI" id="CHEBI:29950"/>
        <dbReference type="ChEBI" id="CHEBI:30616"/>
        <dbReference type="ChEBI" id="CHEBI:33019"/>
        <dbReference type="ChEBI" id="CHEBI:61963"/>
        <dbReference type="ChEBI" id="CHEBI:65315"/>
        <dbReference type="ChEBI" id="CHEBI:87170"/>
        <dbReference type="ChEBI" id="CHEBI:456215"/>
        <dbReference type="EC" id="2.8.1.13"/>
    </reaction>
</comment>
<evidence type="ECO:0000256" key="9">
    <source>
        <dbReference type="ARBA" id="ARBA00056575"/>
    </source>
</evidence>
<dbReference type="PANTHER" id="PTHR11933:SF5">
    <property type="entry name" value="MITOCHONDRIAL TRNA-SPECIFIC 2-THIOURIDYLASE 1"/>
    <property type="match status" value="1"/>
</dbReference>
<dbReference type="NCBIfam" id="NF001138">
    <property type="entry name" value="PRK00143.1"/>
    <property type="match status" value="1"/>
</dbReference>
<dbReference type="GO" id="GO:0005524">
    <property type="term" value="F:ATP binding"/>
    <property type="evidence" value="ECO:0007669"/>
    <property type="project" value="UniProtKB-KW"/>
</dbReference>
<dbReference type="Gene3D" id="3.40.50.620">
    <property type="entry name" value="HUPs"/>
    <property type="match status" value="1"/>
</dbReference>
<keyword evidence="7" id="KW-1015">Disulfide bond</keyword>
<feature type="site" description="Interaction with tRNA" evidence="10">
    <location>
        <position position="331"/>
    </location>
</feature>
<dbReference type="NCBIfam" id="TIGR00420">
    <property type="entry name" value="trmU"/>
    <property type="match status" value="1"/>
</dbReference>
<keyword evidence="2 10" id="KW-0808">Transferase</keyword>
<dbReference type="InterPro" id="IPR046885">
    <property type="entry name" value="MnmA-like_C"/>
</dbReference>
<dbReference type="Pfam" id="PF20258">
    <property type="entry name" value="tRNA_Me_trans_C"/>
    <property type="match status" value="1"/>
</dbReference>
<dbReference type="GO" id="GO:0005737">
    <property type="term" value="C:cytoplasm"/>
    <property type="evidence" value="ECO:0007669"/>
    <property type="project" value="UniProtKB-SubCell"/>
</dbReference>
<evidence type="ECO:0000256" key="10">
    <source>
        <dbReference type="HAMAP-Rule" id="MF_00144"/>
    </source>
</evidence>
<feature type="domain" description="tRNA-specific 2-thiouridylase MnmA-like central" evidence="12">
    <location>
        <begin position="205"/>
        <end position="267"/>
    </location>
</feature>
<dbReference type="GO" id="GO:0032259">
    <property type="term" value="P:methylation"/>
    <property type="evidence" value="ECO:0007669"/>
    <property type="project" value="UniProtKB-KW"/>
</dbReference>
<feature type="binding site" evidence="10">
    <location>
        <begin position="6"/>
        <end position="13"/>
    </location>
    <ligand>
        <name>ATP</name>
        <dbReference type="ChEBI" id="CHEBI:30616"/>
    </ligand>
</feature>
<evidence type="ECO:0000256" key="5">
    <source>
        <dbReference type="ARBA" id="ARBA00022840"/>
    </source>
</evidence>
<gene>
    <name evidence="10" type="primary">mnmA</name>
</gene>
<evidence type="ECO:0000256" key="6">
    <source>
        <dbReference type="ARBA" id="ARBA00022884"/>
    </source>
</evidence>
<keyword evidence="1 10" id="KW-0820">tRNA-binding</keyword>
<dbReference type="InterPro" id="IPR004506">
    <property type="entry name" value="MnmA-like"/>
</dbReference>
<evidence type="ECO:0000259" key="12">
    <source>
        <dbReference type="Pfam" id="PF20259"/>
    </source>
</evidence>
<keyword evidence="10" id="KW-0963">Cytoplasm</keyword>
<evidence type="ECO:0000256" key="1">
    <source>
        <dbReference type="ARBA" id="ARBA00022555"/>
    </source>
</evidence>
<dbReference type="GO" id="GO:0000049">
    <property type="term" value="F:tRNA binding"/>
    <property type="evidence" value="ECO:0007669"/>
    <property type="project" value="UniProtKB-KW"/>
</dbReference>
<evidence type="ECO:0000256" key="2">
    <source>
        <dbReference type="ARBA" id="ARBA00022679"/>
    </source>
</evidence>
<dbReference type="Pfam" id="PF20259">
    <property type="entry name" value="tRNA_Me_trans_M"/>
    <property type="match status" value="1"/>
</dbReference>
<feature type="region of interest" description="Interaction with tRNA" evidence="10">
    <location>
        <begin position="298"/>
        <end position="299"/>
    </location>
</feature>
<feature type="binding site" evidence="10">
    <location>
        <position position="32"/>
    </location>
    <ligand>
        <name>ATP</name>
        <dbReference type="ChEBI" id="CHEBI:30616"/>
    </ligand>
</feature>
<dbReference type="GO" id="GO:0103016">
    <property type="term" value="F:tRNA-uridine 2-sulfurtransferase activity"/>
    <property type="evidence" value="ECO:0007669"/>
    <property type="project" value="UniProtKB-EC"/>
</dbReference>
<dbReference type="InterPro" id="IPR014729">
    <property type="entry name" value="Rossmann-like_a/b/a_fold"/>
</dbReference>
<comment type="function">
    <text evidence="9 10">Catalyzes the 2-thiolation of uridine at the wobble position (U34) of tRNA, leading to the formation of s(2)U34.</text>
</comment>
<dbReference type="AlphaFoldDB" id="S5DKB5"/>
<proteinExistence type="inferred from homology"/>
<evidence type="ECO:0000256" key="4">
    <source>
        <dbReference type="ARBA" id="ARBA00022741"/>
    </source>
</evidence>
<dbReference type="EC" id="2.8.1.13" evidence="10"/>
<sequence>MRILVAMSGGVDSSVVAALLKEQGHEVIGVTMKLWEGPEGEMPETGCCTASDSEDARKVASKLDIPYYVLDYTESFSKNVVDNFIDMYAQGLTPNPCVECNRSVKFDHFLNQAKKLNCEKVATGHYAKIIKNENFYELHKADYLDKDQSYVLHMLKSDDLENILFPLGEITKPEVRQIAARLGLKTAFKKDSQDICFVGKKDYRSFVEKRIDLTSPGEIFDVDGNKVGNHNGIHEFTVGQRKGLPGGQATPRYVTKINVQNKNVIIGEQKDLLVESFIIEDVSIVKDIEYDNLTVQTRYNSEDLNCKINKISDNELLVELLESASSIAPGQFGVLFSGTKVIGGGRISSKLMESA</sequence>
<dbReference type="EMBL" id="KC811127">
    <property type="protein sequence ID" value="AGQ19271.1"/>
    <property type="molecule type" value="Genomic_DNA"/>
</dbReference>
<evidence type="ECO:0000313" key="13">
    <source>
        <dbReference type="EMBL" id="AGQ19271.1"/>
    </source>
</evidence>
<feature type="domain" description="tRNA-specific 2-thiouridylase MnmA-like C-terminal" evidence="11">
    <location>
        <begin position="278"/>
        <end position="347"/>
    </location>
</feature>
<evidence type="ECO:0000256" key="8">
    <source>
        <dbReference type="ARBA" id="ARBA00051542"/>
    </source>
</evidence>
<keyword evidence="3 10" id="KW-0819">tRNA processing</keyword>
<keyword evidence="6 10" id="KW-0694">RNA-binding</keyword>
<dbReference type="PANTHER" id="PTHR11933">
    <property type="entry name" value="TRNA 5-METHYLAMINOMETHYL-2-THIOURIDYLATE -METHYLTRANSFERASE"/>
    <property type="match status" value="1"/>
</dbReference>
<evidence type="ECO:0000256" key="3">
    <source>
        <dbReference type="ARBA" id="ARBA00022694"/>
    </source>
</evidence>